<gene>
    <name evidence="2" type="ORF">KFL_008900020</name>
</gene>
<evidence type="ECO:0000313" key="2">
    <source>
        <dbReference type="EMBL" id="GAQ91955.1"/>
    </source>
</evidence>
<organism evidence="2 3">
    <name type="scientific">Klebsormidium nitens</name>
    <name type="common">Green alga</name>
    <name type="synonym">Ulothrix nitens</name>
    <dbReference type="NCBI Taxonomy" id="105231"/>
    <lineage>
        <taxon>Eukaryota</taxon>
        <taxon>Viridiplantae</taxon>
        <taxon>Streptophyta</taxon>
        <taxon>Klebsormidiophyceae</taxon>
        <taxon>Klebsormidiales</taxon>
        <taxon>Klebsormidiaceae</taxon>
        <taxon>Klebsormidium</taxon>
    </lineage>
</organism>
<evidence type="ECO:0008006" key="4">
    <source>
        <dbReference type="Google" id="ProtNLM"/>
    </source>
</evidence>
<dbReference type="PANTHER" id="PTHR31656">
    <property type="entry name" value="ROOT CAP DOMAIN-CONTAINING PROTEIN"/>
    <property type="match status" value="1"/>
</dbReference>
<accession>A0A1Y1IM37</accession>
<keyword evidence="3" id="KW-1185">Reference proteome</keyword>
<keyword evidence="1" id="KW-0732">Signal</keyword>
<dbReference type="EMBL" id="DF237839">
    <property type="protein sequence ID" value="GAQ91955.1"/>
    <property type="molecule type" value="Genomic_DNA"/>
</dbReference>
<dbReference type="OrthoDB" id="2012132at2759"/>
<feature type="chain" id="PRO_5012733890" description="Root cap family protein" evidence="1">
    <location>
        <begin position="26"/>
        <end position="425"/>
    </location>
</feature>
<dbReference type="Proteomes" id="UP000054558">
    <property type="component" value="Unassembled WGS sequence"/>
</dbReference>
<dbReference type="AlphaFoldDB" id="A0A1Y1IM37"/>
<evidence type="ECO:0000313" key="3">
    <source>
        <dbReference type="Proteomes" id="UP000054558"/>
    </source>
</evidence>
<proteinExistence type="predicted"/>
<reference evidence="2 3" key="1">
    <citation type="journal article" date="2014" name="Nat. Commun.">
        <title>Klebsormidium flaccidum genome reveals primary factors for plant terrestrial adaptation.</title>
        <authorList>
            <person name="Hori K."/>
            <person name="Maruyama F."/>
            <person name="Fujisawa T."/>
            <person name="Togashi T."/>
            <person name="Yamamoto N."/>
            <person name="Seo M."/>
            <person name="Sato S."/>
            <person name="Yamada T."/>
            <person name="Mori H."/>
            <person name="Tajima N."/>
            <person name="Moriyama T."/>
            <person name="Ikeuchi M."/>
            <person name="Watanabe M."/>
            <person name="Wada H."/>
            <person name="Kobayashi K."/>
            <person name="Saito M."/>
            <person name="Masuda T."/>
            <person name="Sasaki-Sekimoto Y."/>
            <person name="Mashiguchi K."/>
            <person name="Awai K."/>
            <person name="Shimojima M."/>
            <person name="Masuda S."/>
            <person name="Iwai M."/>
            <person name="Nobusawa T."/>
            <person name="Narise T."/>
            <person name="Kondo S."/>
            <person name="Saito H."/>
            <person name="Sato R."/>
            <person name="Murakawa M."/>
            <person name="Ihara Y."/>
            <person name="Oshima-Yamada Y."/>
            <person name="Ohtaka K."/>
            <person name="Satoh M."/>
            <person name="Sonobe K."/>
            <person name="Ishii M."/>
            <person name="Ohtani R."/>
            <person name="Kanamori-Sato M."/>
            <person name="Honoki R."/>
            <person name="Miyazaki D."/>
            <person name="Mochizuki H."/>
            <person name="Umetsu J."/>
            <person name="Higashi K."/>
            <person name="Shibata D."/>
            <person name="Kamiya Y."/>
            <person name="Sato N."/>
            <person name="Nakamura Y."/>
            <person name="Tabata S."/>
            <person name="Ida S."/>
            <person name="Kurokawa K."/>
            <person name="Ohta H."/>
        </authorList>
    </citation>
    <scope>NUCLEOTIDE SEQUENCE [LARGE SCALE GENOMIC DNA]</scope>
    <source>
        <strain evidence="2 3">NIES-2285</strain>
    </source>
</reference>
<sequence>MAPSSSAALLVFCLTGVLLQQLVAGGPSSLASGIGGAHTANRFANTEGCDFEETNAITGTPQGNLPTGSYLSYVPCHLFGTPLKDYGFPGYIYAFNTHCLSCPVGQAGCTCDFSCTDAVEFGLSNFFNGGYTYYTHISCQCSSDPTPGACSDPHFVGAYGVNYDFHGVPGRDFTLITDKDLNVNAHFIGQDGTETGFDGTWMSALGVTWTQEDGVMRTLTISLTSEVEDQARTSEAAFVVEVDDVPVEEPTTIQTAGGTSDHLLHNDEGLTITRTFDGRSFTLDIHSQGTLHIMLGHHKHPEGNHLDFSLENLNVTATVHGALGQTFAESHRTAIQEAMSFVGSGERVDQIDIVEGKDADYMTSSLLATDARFNHYQVPNAFLPMTVARKMLTFEDSFGASKKIIVNKITCTGRFSCSAIASAFY</sequence>
<protein>
    <recommendedName>
        <fullName evidence="4">Root cap family protein</fullName>
    </recommendedName>
</protein>
<name>A0A1Y1IM37_KLENI</name>
<feature type="signal peptide" evidence="1">
    <location>
        <begin position="1"/>
        <end position="25"/>
    </location>
</feature>
<evidence type="ECO:0000256" key="1">
    <source>
        <dbReference type="SAM" id="SignalP"/>
    </source>
</evidence>
<dbReference type="STRING" id="105231.A0A1Y1IM37"/>